<evidence type="ECO:0000313" key="3">
    <source>
        <dbReference type="EMBL" id="GAW95942.1"/>
    </source>
</evidence>
<protein>
    <recommendedName>
        <fullName evidence="5">IS110 family transposase</fullName>
    </recommendedName>
</protein>
<keyword evidence="4" id="KW-1185">Reference proteome</keyword>
<gene>
    <name evidence="3" type="ORF">MTCD1_01548</name>
</gene>
<name>A0ABQ0MUC5_9GAMM</name>
<dbReference type="InterPro" id="IPR002525">
    <property type="entry name" value="Transp_IS110-like_N"/>
</dbReference>
<dbReference type="Pfam" id="PF01548">
    <property type="entry name" value="DEDD_Tnp_IS110"/>
    <property type="match status" value="1"/>
</dbReference>
<feature type="domain" description="Transposase IS110-like N-terminal" evidence="1">
    <location>
        <begin position="4"/>
        <end position="148"/>
    </location>
</feature>
<reference evidence="3 4" key="1">
    <citation type="submission" date="2017-06" db="EMBL/GenBank/DDBJ databases">
        <title>Whole Genome Sequences of Colwellia marinimaniae MTCD1.</title>
        <authorList>
            <person name="Kusumoto H."/>
            <person name="Inoue M."/>
            <person name="Tanikawa K."/>
            <person name="Maeji H."/>
            <person name="Cameron J.H."/>
            <person name="Bartlett D.H."/>
        </authorList>
    </citation>
    <scope>NUCLEOTIDE SEQUENCE [LARGE SCALE GENOMIC DNA]</scope>
    <source>
        <strain evidence="3 4">MTCD1</strain>
    </source>
</reference>
<dbReference type="EMBL" id="BDQM01000009">
    <property type="protein sequence ID" value="GAW95942.1"/>
    <property type="molecule type" value="Genomic_DNA"/>
</dbReference>
<proteinExistence type="predicted"/>
<dbReference type="InterPro" id="IPR047650">
    <property type="entry name" value="Transpos_IS110"/>
</dbReference>
<comment type="caution">
    <text evidence="3">The sequence shown here is derived from an EMBL/GenBank/DDBJ whole genome shotgun (WGS) entry which is preliminary data.</text>
</comment>
<sequence length="433" mass="49069">MYAAGIDIGSREHYVAVPSSLDDDCVKNFSCFTSDLDAMADWLVEIGITTVAMESTGVYWIPAFEILESRGLEVILVNARDVKNVTGRKSDVKDCQWLQQLHTYGLLNAAFRPEDDYVILRTYMRQRETIISHSSSKIQHMQKALRQMNVLLDNVVSHITSQTGMAIIRDILSGIRDPRRLAENRDRRCKNSAEIIAKSLVGNYRDEHLFALNQSVELYDFYNEKLDECDQVILQHLNTLNKQANAGERPAQKKRKKNSSNSLRFDASINLYELCGVDLTAIDGMEEHGLLKIISETGIDMSKWTTENRFTSWLGLSPNNKISGGKILSSSSIKTKNRAKQAFKMAAFSLSNSRSGLGAFYRRLRGRVGAPKAINATARKLAVIFYKMIKNKTEYRKQSQEEYDEFHKSRVLKQLKRKAKLLGMDLIPSVPLA</sequence>
<evidence type="ECO:0000313" key="4">
    <source>
        <dbReference type="Proteomes" id="UP000197068"/>
    </source>
</evidence>
<evidence type="ECO:0000259" key="1">
    <source>
        <dbReference type="Pfam" id="PF01548"/>
    </source>
</evidence>
<evidence type="ECO:0008006" key="5">
    <source>
        <dbReference type="Google" id="ProtNLM"/>
    </source>
</evidence>
<dbReference type="InterPro" id="IPR003346">
    <property type="entry name" value="Transposase_20"/>
</dbReference>
<feature type="domain" description="Transposase IS116/IS110/IS902 C-terminal" evidence="2">
    <location>
        <begin position="279"/>
        <end position="361"/>
    </location>
</feature>
<dbReference type="PANTHER" id="PTHR33055:SF13">
    <property type="entry name" value="TRANSPOSASE"/>
    <property type="match status" value="1"/>
</dbReference>
<accession>A0ABQ0MUC5</accession>
<dbReference type="RefSeq" id="WP_057181871.1">
    <property type="nucleotide sequence ID" value="NZ_BDQM01000009.1"/>
</dbReference>
<dbReference type="Pfam" id="PF02371">
    <property type="entry name" value="Transposase_20"/>
    <property type="match status" value="1"/>
</dbReference>
<evidence type="ECO:0000259" key="2">
    <source>
        <dbReference type="Pfam" id="PF02371"/>
    </source>
</evidence>
<dbReference type="PANTHER" id="PTHR33055">
    <property type="entry name" value="TRANSPOSASE FOR INSERTION SEQUENCE ELEMENT IS1111A"/>
    <property type="match status" value="1"/>
</dbReference>
<dbReference type="NCBIfam" id="NF033542">
    <property type="entry name" value="transpos_IS110"/>
    <property type="match status" value="1"/>
</dbReference>
<organism evidence="3 4">
    <name type="scientific">Colwellia marinimaniae</name>
    <dbReference type="NCBI Taxonomy" id="1513592"/>
    <lineage>
        <taxon>Bacteria</taxon>
        <taxon>Pseudomonadati</taxon>
        <taxon>Pseudomonadota</taxon>
        <taxon>Gammaproteobacteria</taxon>
        <taxon>Alteromonadales</taxon>
        <taxon>Colwelliaceae</taxon>
        <taxon>Colwellia</taxon>
    </lineage>
</organism>
<dbReference type="Proteomes" id="UP000197068">
    <property type="component" value="Unassembled WGS sequence"/>
</dbReference>